<dbReference type="SUPFAM" id="SSF53756">
    <property type="entry name" value="UDP-Glycosyltransferase/glycogen phosphorylase"/>
    <property type="match status" value="1"/>
</dbReference>
<dbReference type="EMBL" id="CACVAV010000184">
    <property type="protein sequence ID" value="CAA6811574.1"/>
    <property type="molecule type" value="Genomic_DNA"/>
</dbReference>
<sequence>TDVGDIAELFGESGFLARPDSAGALSASWQHALRLSVAERDSRGEVARQQVVQRFSVQQMINAHTAVFNSQR</sequence>
<proteinExistence type="predicted"/>
<dbReference type="AlphaFoldDB" id="A0A6S6SZS0"/>
<protein>
    <submittedName>
        <fullName evidence="1">Uncharacterized protein</fullName>
    </submittedName>
</protein>
<gene>
    <name evidence="1" type="ORF">HELGO_WM94503</name>
</gene>
<feature type="non-terminal residue" evidence="1">
    <location>
        <position position="1"/>
    </location>
</feature>
<name>A0A6S6SZS0_9GAMM</name>
<reference evidence="1" key="1">
    <citation type="submission" date="2020-01" db="EMBL/GenBank/DDBJ databases">
        <authorList>
            <person name="Meier V. D."/>
            <person name="Meier V D."/>
        </authorList>
    </citation>
    <scope>NUCLEOTIDE SEQUENCE</scope>
    <source>
        <strain evidence="1">HLG_WM_MAG_08</strain>
    </source>
</reference>
<organism evidence="1">
    <name type="scientific">uncultured Thiotrichaceae bacterium</name>
    <dbReference type="NCBI Taxonomy" id="298394"/>
    <lineage>
        <taxon>Bacteria</taxon>
        <taxon>Pseudomonadati</taxon>
        <taxon>Pseudomonadota</taxon>
        <taxon>Gammaproteobacteria</taxon>
        <taxon>Thiotrichales</taxon>
        <taxon>Thiotrichaceae</taxon>
        <taxon>environmental samples</taxon>
    </lineage>
</organism>
<accession>A0A6S6SZS0</accession>
<evidence type="ECO:0000313" key="1">
    <source>
        <dbReference type="EMBL" id="CAA6811574.1"/>
    </source>
</evidence>